<organism evidence="2 3">
    <name type="scientific">Parasponia andersonii</name>
    <name type="common">Sponia andersonii</name>
    <dbReference type="NCBI Taxonomy" id="3476"/>
    <lineage>
        <taxon>Eukaryota</taxon>
        <taxon>Viridiplantae</taxon>
        <taxon>Streptophyta</taxon>
        <taxon>Embryophyta</taxon>
        <taxon>Tracheophyta</taxon>
        <taxon>Spermatophyta</taxon>
        <taxon>Magnoliopsida</taxon>
        <taxon>eudicotyledons</taxon>
        <taxon>Gunneridae</taxon>
        <taxon>Pentapetalae</taxon>
        <taxon>rosids</taxon>
        <taxon>fabids</taxon>
        <taxon>Rosales</taxon>
        <taxon>Cannabaceae</taxon>
        <taxon>Parasponia</taxon>
    </lineage>
</organism>
<protein>
    <recommendedName>
        <fullName evidence="1">Retrovirus-related Pol polyprotein from transposon TNT 1-94-like beta-barrel domain-containing protein</fullName>
    </recommendedName>
</protein>
<name>A0A2P5BQI3_PARAD</name>
<sequence length="131" mass="15167">MLLLACKETNNCQENIWYLDSGANNCMCGKRDVFIELDESMTGNVSFRDNSKATIKSKDKILIHLRNGEHQFIPNIYYVPNIKSNILSLGQLLEKGYDIHMKENSLSLKDNRNKLITKAPMTRNRMFLLRI</sequence>
<gene>
    <name evidence="2" type="ORF">PanWU01x14_219190</name>
</gene>
<dbReference type="Pfam" id="PF22936">
    <property type="entry name" value="Pol_BBD"/>
    <property type="match status" value="1"/>
</dbReference>
<dbReference type="OrthoDB" id="1166159at2759"/>
<dbReference type="Proteomes" id="UP000237105">
    <property type="component" value="Unassembled WGS sequence"/>
</dbReference>
<accession>A0A2P5BQI3</accession>
<dbReference type="AlphaFoldDB" id="A0A2P5BQI3"/>
<proteinExistence type="predicted"/>
<evidence type="ECO:0000313" key="2">
    <source>
        <dbReference type="EMBL" id="PON51061.1"/>
    </source>
</evidence>
<comment type="caution">
    <text evidence="2">The sequence shown here is derived from an EMBL/GenBank/DDBJ whole genome shotgun (WGS) entry which is preliminary data.</text>
</comment>
<reference evidence="3" key="1">
    <citation type="submission" date="2016-06" db="EMBL/GenBank/DDBJ databases">
        <title>Parallel loss of symbiosis genes in relatives of nitrogen-fixing non-legume Parasponia.</title>
        <authorList>
            <person name="Van Velzen R."/>
            <person name="Holmer R."/>
            <person name="Bu F."/>
            <person name="Rutten L."/>
            <person name="Van Zeijl A."/>
            <person name="Liu W."/>
            <person name="Santuari L."/>
            <person name="Cao Q."/>
            <person name="Sharma T."/>
            <person name="Shen D."/>
            <person name="Roswanjaya Y."/>
            <person name="Wardhani T."/>
            <person name="Kalhor M.S."/>
            <person name="Jansen J."/>
            <person name="Van den Hoogen J."/>
            <person name="Gungor B."/>
            <person name="Hartog M."/>
            <person name="Hontelez J."/>
            <person name="Verver J."/>
            <person name="Yang W.-C."/>
            <person name="Schijlen E."/>
            <person name="Repin R."/>
            <person name="Schilthuizen M."/>
            <person name="Schranz E."/>
            <person name="Heidstra R."/>
            <person name="Miyata K."/>
            <person name="Fedorova E."/>
            <person name="Kohlen W."/>
            <person name="Bisseling T."/>
            <person name="Smit S."/>
            <person name="Geurts R."/>
        </authorList>
    </citation>
    <scope>NUCLEOTIDE SEQUENCE [LARGE SCALE GENOMIC DNA]</scope>
    <source>
        <strain evidence="3">cv. WU1-14</strain>
    </source>
</reference>
<evidence type="ECO:0000259" key="1">
    <source>
        <dbReference type="Pfam" id="PF22936"/>
    </source>
</evidence>
<evidence type="ECO:0000313" key="3">
    <source>
        <dbReference type="Proteomes" id="UP000237105"/>
    </source>
</evidence>
<dbReference type="InterPro" id="IPR054722">
    <property type="entry name" value="PolX-like_BBD"/>
</dbReference>
<dbReference type="EMBL" id="JXTB01000238">
    <property type="protein sequence ID" value="PON51061.1"/>
    <property type="molecule type" value="Genomic_DNA"/>
</dbReference>
<feature type="domain" description="Retrovirus-related Pol polyprotein from transposon TNT 1-94-like beta-barrel" evidence="1">
    <location>
        <begin position="17"/>
        <end position="97"/>
    </location>
</feature>
<keyword evidence="3" id="KW-1185">Reference proteome</keyword>